<dbReference type="InterPro" id="IPR000182">
    <property type="entry name" value="GNAT_dom"/>
</dbReference>
<dbReference type="SUPFAM" id="SSF55729">
    <property type="entry name" value="Acyl-CoA N-acyltransferases (Nat)"/>
    <property type="match status" value="1"/>
</dbReference>
<comment type="caution">
    <text evidence="2">The sequence shown here is derived from an EMBL/GenBank/DDBJ whole genome shotgun (WGS) entry which is preliminary data.</text>
</comment>
<dbReference type="PANTHER" id="PTHR41700:SF1">
    <property type="entry name" value="N-ACETYLTRANSFERASE DOMAIN-CONTAINING PROTEIN"/>
    <property type="match status" value="1"/>
</dbReference>
<sequence>MSYEPYGPRVERLTSAADLAGAARLYREVFGYQDPAHSVNPRLLASLAANGGSVVGVRGDDGELVAFAYGFVGIDGGEVYHYSQAAVVDAKHQGLGLGRALKRGQREVALAGGQTRMRWSFDPAVTRNAHFNFDVLGAVGRWFRADFFGLPGTDRLIVDWDLDDERRAREAPAPAGLPADLADPAGWLRPRAAGPDTWLPVPLEAGPEQRRELGAVIDRLVGGGSVATSCVRVSDSTAVYRFVRAAA</sequence>
<evidence type="ECO:0000313" key="2">
    <source>
        <dbReference type="EMBL" id="TDC53100.1"/>
    </source>
</evidence>
<dbReference type="Proteomes" id="UP000295621">
    <property type="component" value="Unassembled WGS sequence"/>
</dbReference>
<dbReference type="InterPro" id="IPR038740">
    <property type="entry name" value="BioF2-like_GNAT_dom"/>
</dbReference>
<reference evidence="2 3" key="1">
    <citation type="submission" date="2019-02" db="EMBL/GenBank/DDBJ databases">
        <title>Draft genome sequences of novel Actinobacteria.</title>
        <authorList>
            <person name="Sahin N."/>
            <person name="Ay H."/>
            <person name="Saygin H."/>
        </authorList>
    </citation>
    <scope>NUCLEOTIDE SEQUENCE [LARGE SCALE GENOMIC DNA]</scope>
    <source>
        <strain evidence="2 3">KC603</strain>
    </source>
</reference>
<dbReference type="PROSITE" id="PS51186">
    <property type="entry name" value="GNAT"/>
    <property type="match status" value="1"/>
</dbReference>
<dbReference type="InterPro" id="IPR016181">
    <property type="entry name" value="Acyl_CoA_acyltransferase"/>
</dbReference>
<name>A0A4R4RT10_9ACTN</name>
<evidence type="ECO:0000259" key="1">
    <source>
        <dbReference type="PROSITE" id="PS51186"/>
    </source>
</evidence>
<feature type="domain" description="N-acetyltransferase" evidence="1">
    <location>
        <begin position="8"/>
        <end position="169"/>
    </location>
</feature>
<evidence type="ECO:0000313" key="3">
    <source>
        <dbReference type="Proteomes" id="UP000295621"/>
    </source>
</evidence>
<dbReference type="InterPro" id="IPR038764">
    <property type="entry name" value="GNAT_N_AcTrfase_prd"/>
</dbReference>
<dbReference type="EMBL" id="SMKL01000011">
    <property type="protein sequence ID" value="TDC53100.1"/>
    <property type="molecule type" value="Genomic_DNA"/>
</dbReference>
<dbReference type="GO" id="GO:0016747">
    <property type="term" value="F:acyltransferase activity, transferring groups other than amino-acyl groups"/>
    <property type="evidence" value="ECO:0007669"/>
    <property type="project" value="InterPro"/>
</dbReference>
<protein>
    <submittedName>
        <fullName evidence="2">GNAT family N-acetyltransferase</fullName>
    </submittedName>
</protein>
<dbReference type="Gene3D" id="3.40.630.30">
    <property type="match status" value="1"/>
</dbReference>
<gene>
    <name evidence="2" type="ORF">E1212_06685</name>
</gene>
<dbReference type="AlphaFoldDB" id="A0A4R4RT10"/>
<keyword evidence="3" id="KW-1185">Reference proteome</keyword>
<dbReference type="OrthoDB" id="9797990at2"/>
<dbReference type="Pfam" id="PF13480">
    <property type="entry name" value="Acetyltransf_6"/>
    <property type="match status" value="1"/>
</dbReference>
<keyword evidence="2" id="KW-0808">Transferase</keyword>
<organism evidence="2 3">
    <name type="scientific">Jiangella ureilytica</name>
    <dbReference type="NCBI Taxonomy" id="2530374"/>
    <lineage>
        <taxon>Bacteria</taxon>
        <taxon>Bacillati</taxon>
        <taxon>Actinomycetota</taxon>
        <taxon>Actinomycetes</taxon>
        <taxon>Jiangellales</taxon>
        <taxon>Jiangellaceae</taxon>
        <taxon>Jiangella</taxon>
    </lineage>
</organism>
<dbReference type="PANTHER" id="PTHR41700">
    <property type="entry name" value="GCN5-RELATED N-ACETYLTRANSFERASE"/>
    <property type="match status" value="1"/>
</dbReference>
<proteinExistence type="predicted"/>
<accession>A0A4R4RT10</accession>
<dbReference type="RefSeq" id="WP_131980596.1">
    <property type="nucleotide sequence ID" value="NZ_SMKL01000011.1"/>
</dbReference>